<gene>
    <name evidence="5" type="ORF">EDX97_07710</name>
</gene>
<dbReference type="InterPro" id="IPR000835">
    <property type="entry name" value="HTH_MarR-typ"/>
</dbReference>
<dbReference type="OrthoDB" id="166070at2"/>
<evidence type="ECO:0000259" key="4">
    <source>
        <dbReference type="PROSITE" id="PS50995"/>
    </source>
</evidence>
<dbReference type="PANTHER" id="PTHR42756">
    <property type="entry name" value="TRANSCRIPTIONAL REGULATOR, MARR"/>
    <property type="match status" value="1"/>
</dbReference>
<organism evidence="5 6">
    <name type="scientific">Absicoccus porci</name>
    <dbReference type="NCBI Taxonomy" id="2486576"/>
    <lineage>
        <taxon>Bacteria</taxon>
        <taxon>Bacillati</taxon>
        <taxon>Bacillota</taxon>
        <taxon>Erysipelotrichia</taxon>
        <taxon>Erysipelotrichales</taxon>
        <taxon>Erysipelotrichaceae</taxon>
        <taxon>Absicoccus</taxon>
    </lineage>
</organism>
<dbReference type="SUPFAM" id="SSF46785">
    <property type="entry name" value="Winged helix' DNA-binding domain"/>
    <property type="match status" value="1"/>
</dbReference>
<keyword evidence="1" id="KW-0805">Transcription regulation</keyword>
<evidence type="ECO:0000256" key="3">
    <source>
        <dbReference type="ARBA" id="ARBA00023163"/>
    </source>
</evidence>
<protein>
    <submittedName>
        <fullName evidence="5">MarR family transcriptional regulator</fullName>
    </submittedName>
</protein>
<dbReference type="InterPro" id="IPR023187">
    <property type="entry name" value="Tscrpt_reg_MarR-type_CS"/>
</dbReference>
<dbReference type="InterPro" id="IPR036388">
    <property type="entry name" value="WH-like_DNA-bd_sf"/>
</dbReference>
<sequence length="145" mass="16923">MQDYEFLSWRKIKQLIKKIADAFLKEYDLKMIDVILMNGLYIHPEADTLNDLSDALCVNKGQASRSMDSLVKRGYVISEIDIADRRLIHFALTEKGQQLTKKLDDVRQKEIKKMFEGIPEDNIKIFIDVLHQINQNIKRLSKEGK</sequence>
<evidence type="ECO:0000313" key="6">
    <source>
        <dbReference type="Proteomes" id="UP000276568"/>
    </source>
</evidence>
<dbReference type="GO" id="GO:0003677">
    <property type="term" value="F:DNA binding"/>
    <property type="evidence" value="ECO:0007669"/>
    <property type="project" value="UniProtKB-KW"/>
</dbReference>
<dbReference type="Pfam" id="PF13463">
    <property type="entry name" value="HTH_27"/>
    <property type="match status" value="1"/>
</dbReference>
<evidence type="ECO:0000256" key="2">
    <source>
        <dbReference type="ARBA" id="ARBA00023125"/>
    </source>
</evidence>
<dbReference type="RefSeq" id="WP_128520564.1">
    <property type="nucleotide sequence ID" value="NZ_JALFCT010000012.1"/>
</dbReference>
<keyword evidence="6" id="KW-1185">Reference proteome</keyword>
<dbReference type="Proteomes" id="UP000276568">
    <property type="component" value="Unassembled WGS sequence"/>
</dbReference>
<evidence type="ECO:0000313" key="5">
    <source>
        <dbReference type="EMBL" id="RNM30657.1"/>
    </source>
</evidence>
<proteinExistence type="predicted"/>
<feature type="domain" description="HTH marR-type" evidence="4">
    <location>
        <begin position="1"/>
        <end position="135"/>
    </location>
</feature>
<dbReference type="EMBL" id="RJQC01000002">
    <property type="protein sequence ID" value="RNM30657.1"/>
    <property type="molecule type" value="Genomic_DNA"/>
</dbReference>
<dbReference type="PROSITE" id="PS01117">
    <property type="entry name" value="HTH_MARR_1"/>
    <property type="match status" value="1"/>
</dbReference>
<name>A0A3N0I180_9FIRM</name>
<evidence type="ECO:0000256" key="1">
    <source>
        <dbReference type="ARBA" id="ARBA00023015"/>
    </source>
</evidence>
<comment type="caution">
    <text evidence="5">The sequence shown here is derived from an EMBL/GenBank/DDBJ whole genome shotgun (WGS) entry which is preliminary data.</text>
</comment>
<dbReference type="PANTHER" id="PTHR42756:SF1">
    <property type="entry name" value="TRANSCRIPTIONAL REPRESSOR OF EMRAB OPERON"/>
    <property type="match status" value="1"/>
</dbReference>
<reference evidence="5 6" key="1">
    <citation type="submission" date="2018-11" db="EMBL/GenBank/DDBJ databases">
        <title>Clostridium sp. nov., a member of the family Erysipelotrichaceae isolated from pig faeces.</title>
        <authorList>
            <person name="Chang Y.-H."/>
        </authorList>
    </citation>
    <scope>NUCLEOTIDE SEQUENCE [LARGE SCALE GENOMIC DNA]</scope>
    <source>
        <strain evidence="5 6">YH-panp20</strain>
    </source>
</reference>
<dbReference type="InterPro" id="IPR036390">
    <property type="entry name" value="WH_DNA-bd_sf"/>
</dbReference>
<dbReference type="AlphaFoldDB" id="A0A3N0I180"/>
<dbReference type="Gene3D" id="1.10.10.10">
    <property type="entry name" value="Winged helix-like DNA-binding domain superfamily/Winged helix DNA-binding domain"/>
    <property type="match status" value="1"/>
</dbReference>
<accession>A0A3N0I180</accession>
<dbReference type="PROSITE" id="PS50995">
    <property type="entry name" value="HTH_MARR_2"/>
    <property type="match status" value="1"/>
</dbReference>
<keyword evidence="2" id="KW-0238">DNA-binding</keyword>
<dbReference type="SMART" id="SM00347">
    <property type="entry name" value="HTH_MARR"/>
    <property type="match status" value="1"/>
</dbReference>
<dbReference type="PRINTS" id="PR00598">
    <property type="entry name" value="HTHMARR"/>
</dbReference>
<keyword evidence="3" id="KW-0804">Transcription</keyword>
<dbReference type="GO" id="GO:0003700">
    <property type="term" value="F:DNA-binding transcription factor activity"/>
    <property type="evidence" value="ECO:0007669"/>
    <property type="project" value="InterPro"/>
</dbReference>